<gene>
    <name evidence="1" type="ORF">DSO57_1018954</name>
</gene>
<organism evidence="1 2">
    <name type="scientific">Entomophthora muscae</name>
    <dbReference type="NCBI Taxonomy" id="34485"/>
    <lineage>
        <taxon>Eukaryota</taxon>
        <taxon>Fungi</taxon>
        <taxon>Fungi incertae sedis</taxon>
        <taxon>Zoopagomycota</taxon>
        <taxon>Entomophthoromycotina</taxon>
        <taxon>Entomophthoromycetes</taxon>
        <taxon>Entomophthorales</taxon>
        <taxon>Entomophthoraceae</taxon>
        <taxon>Entomophthora</taxon>
    </lineage>
</organism>
<keyword evidence="2" id="KW-1185">Reference proteome</keyword>
<proteinExistence type="predicted"/>
<accession>A0ACC2STB4</accession>
<comment type="caution">
    <text evidence="1">The sequence shown here is derived from an EMBL/GenBank/DDBJ whole genome shotgun (WGS) entry which is preliminary data.</text>
</comment>
<dbReference type="Proteomes" id="UP001165960">
    <property type="component" value="Unassembled WGS sequence"/>
</dbReference>
<name>A0ACC2STB4_9FUNG</name>
<reference evidence="1" key="1">
    <citation type="submission" date="2022-04" db="EMBL/GenBank/DDBJ databases">
        <title>Genome of the entomopathogenic fungus Entomophthora muscae.</title>
        <authorList>
            <person name="Elya C."/>
            <person name="Lovett B.R."/>
            <person name="Lee E."/>
            <person name="Macias A.M."/>
            <person name="Hajek A.E."/>
            <person name="De Bivort B.L."/>
            <person name="Kasson M.T."/>
            <person name="De Fine Licht H.H."/>
            <person name="Stajich J.E."/>
        </authorList>
    </citation>
    <scope>NUCLEOTIDE SEQUENCE</scope>
    <source>
        <strain evidence="1">Berkeley</strain>
    </source>
</reference>
<evidence type="ECO:0000313" key="2">
    <source>
        <dbReference type="Proteomes" id="UP001165960"/>
    </source>
</evidence>
<protein>
    <submittedName>
        <fullName evidence="1">Uncharacterized protein</fullName>
    </submittedName>
</protein>
<sequence>MQFIQLLFAIGVLSQERIKDKWVKAPRKDNSFVGRVLNSQGQLVCLGLVNLDKSLQTLPDCLSGCPRFNVSVVVKSGPSKGRQRVREAQYKSRKRSRAVGQVKLKIKDVQLTRLNAVDITRNFDYHVNFVAYRVGRRGLEKRSFKYISPDTCFEEYSKIEPISREQFHTKLFCVTPAAGGRDRLVPGSPLVAHPRVNQPNRYVSGLFKTKLQSKLFYFTKQFRLNYQH</sequence>
<evidence type="ECO:0000313" key="1">
    <source>
        <dbReference type="EMBL" id="KAJ9065503.1"/>
    </source>
</evidence>
<dbReference type="EMBL" id="QTSX02004344">
    <property type="protein sequence ID" value="KAJ9065503.1"/>
    <property type="molecule type" value="Genomic_DNA"/>
</dbReference>